<dbReference type="InParanoid" id="E3N0U7"/>
<organism evidence="2">
    <name type="scientific">Caenorhabditis remanei</name>
    <name type="common">Caenorhabditis vulgaris</name>
    <dbReference type="NCBI Taxonomy" id="31234"/>
    <lineage>
        <taxon>Eukaryota</taxon>
        <taxon>Metazoa</taxon>
        <taxon>Ecdysozoa</taxon>
        <taxon>Nematoda</taxon>
        <taxon>Chromadorea</taxon>
        <taxon>Rhabditida</taxon>
        <taxon>Rhabditina</taxon>
        <taxon>Rhabditomorpha</taxon>
        <taxon>Rhabditoidea</taxon>
        <taxon>Rhabditidae</taxon>
        <taxon>Peloderinae</taxon>
        <taxon>Caenorhabditis</taxon>
    </lineage>
</organism>
<evidence type="ECO:0000313" key="1">
    <source>
        <dbReference type="EMBL" id="EFP13555.1"/>
    </source>
</evidence>
<gene>
    <name evidence="1" type="ORF">CRE_10483</name>
</gene>
<proteinExistence type="predicted"/>
<evidence type="ECO:0000313" key="2">
    <source>
        <dbReference type="Proteomes" id="UP000008281"/>
    </source>
</evidence>
<dbReference type="AlphaFoldDB" id="E3N0U7"/>
<accession>E3N0U7</accession>
<dbReference type="HOGENOM" id="CLU_221586_0_0_1"/>
<sequence length="27" mass="3158">MTTPFPLLRLPRLALIPVFQCLEFIEV</sequence>
<protein>
    <submittedName>
        <fullName evidence="1">Uncharacterized protein</fullName>
    </submittedName>
</protein>
<reference evidence="1" key="1">
    <citation type="submission" date="2007-07" db="EMBL/GenBank/DDBJ databases">
        <title>PCAP assembly of the Caenorhabditis remanei genome.</title>
        <authorList>
            <consortium name="The Caenorhabditis remanei Sequencing Consortium"/>
            <person name="Wilson R.K."/>
        </authorList>
    </citation>
    <scope>NUCLEOTIDE SEQUENCE [LARGE SCALE GENOMIC DNA]</scope>
    <source>
        <strain evidence="1">PB4641</strain>
    </source>
</reference>
<name>E3N0U7_CAERE</name>
<keyword evidence="2" id="KW-1185">Reference proteome</keyword>
<dbReference type="Proteomes" id="UP000008281">
    <property type="component" value="Unassembled WGS sequence"/>
</dbReference>
<dbReference type="EMBL" id="DS268506">
    <property type="protein sequence ID" value="EFP13555.1"/>
    <property type="molecule type" value="Genomic_DNA"/>
</dbReference>